<dbReference type="AlphaFoldDB" id="D1AF25"/>
<dbReference type="STRING" id="471852.Tcur_4040"/>
<dbReference type="OrthoDB" id="5244859at2"/>
<reference evidence="3 4" key="1">
    <citation type="journal article" date="2011" name="Stand. Genomic Sci.">
        <title>Complete genome sequence of Thermomonospora curvata type strain (B9).</title>
        <authorList>
            <person name="Chertkov O."/>
            <person name="Sikorski J."/>
            <person name="Nolan M."/>
            <person name="Lapidus A."/>
            <person name="Lucas S."/>
            <person name="Del Rio T.G."/>
            <person name="Tice H."/>
            <person name="Cheng J.F."/>
            <person name="Goodwin L."/>
            <person name="Pitluck S."/>
            <person name="Liolios K."/>
            <person name="Ivanova N."/>
            <person name="Mavromatis K."/>
            <person name="Mikhailova N."/>
            <person name="Ovchinnikova G."/>
            <person name="Pati A."/>
            <person name="Chen A."/>
            <person name="Palaniappan K."/>
            <person name="Djao O.D."/>
            <person name="Land M."/>
            <person name="Hauser L."/>
            <person name="Chang Y.J."/>
            <person name="Jeffries C.D."/>
            <person name="Brettin T."/>
            <person name="Han C."/>
            <person name="Detter J.C."/>
            <person name="Rohde M."/>
            <person name="Goker M."/>
            <person name="Woyke T."/>
            <person name="Bristow J."/>
            <person name="Eisen J.A."/>
            <person name="Markowitz V."/>
            <person name="Hugenholtz P."/>
            <person name="Klenk H.P."/>
            <person name="Kyrpides N.C."/>
        </authorList>
    </citation>
    <scope>NUCLEOTIDE SEQUENCE [LARGE SCALE GENOMIC DNA]</scope>
    <source>
        <strain evidence="4">ATCC 19995 / DSM 43183 / JCM 3096 / KCTC 9072 / NBRC 15933 / NCIMB 10081 / Henssen B9</strain>
    </source>
</reference>
<dbReference type="HOGENOM" id="CLU_054549_3_1_11"/>
<dbReference type="KEGG" id="tcu:Tcur_4040"/>
<dbReference type="PANTHER" id="PTHR47505:SF1">
    <property type="entry name" value="DNA UTILIZATION PROTEIN YHGH"/>
    <property type="match status" value="1"/>
</dbReference>
<protein>
    <submittedName>
        <fullName evidence="3">Phosphoribosyltransferase</fullName>
    </submittedName>
</protein>
<dbReference type="GO" id="GO:0016757">
    <property type="term" value="F:glycosyltransferase activity"/>
    <property type="evidence" value="ECO:0007669"/>
    <property type="project" value="UniProtKB-KW"/>
</dbReference>
<dbReference type="EMBL" id="CP001738">
    <property type="protein sequence ID" value="ACY99569.1"/>
    <property type="molecule type" value="Genomic_DNA"/>
</dbReference>
<feature type="domain" description="Phosphoribosyltransferase" evidence="2">
    <location>
        <begin position="194"/>
        <end position="237"/>
    </location>
</feature>
<dbReference type="Gene3D" id="3.40.50.2020">
    <property type="match status" value="1"/>
</dbReference>
<dbReference type="InterPro" id="IPR051910">
    <property type="entry name" value="ComF/GntX_DNA_util-trans"/>
</dbReference>
<dbReference type="PANTHER" id="PTHR47505">
    <property type="entry name" value="DNA UTILIZATION PROTEIN YHGH"/>
    <property type="match status" value="1"/>
</dbReference>
<dbReference type="InterPro" id="IPR000836">
    <property type="entry name" value="PRTase_dom"/>
</dbReference>
<dbReference type="eggNOG" id="COG1040">
    <property type="taxonomic scope" value="Bacteria"/>
</dbReference>
<dbReference type="InterPro" id="IPR029057">
    <property type="entry name" value="PRTase-like"/>
</dbReference>
<comment type="similarity">
    <text evidence="1">Belongs to the ComF/GntX family.</text>
</comment>
<proteinExistence type="inferred from homology"/>
<keyword evidence="4" id="KW-1185">Reference proteome</keyword>
<gene>
    <name evidence="3" type="ordered locus">Tcur_4040</name>
</gene>
<dbReference type="RefSeq" id="WP_012854353.1">
    <property type="nucleotide sequence ID" value="NC_013510.1"/>
</dbReference>
<evidence type="ECO:0000256" key="1">
    <source>
        <dbReference type="ARBA" id="ARBA00008007"/>
    </source>
</evidence>
<name>D1AF25_THECD</name>
<organism evidence="3 4">
    <name type="scientific">Thermomonospora curvata (strain ATCC 19995 / DSM 43183 / JCM 3096 / KCTC 9072 / NBRC 15933 / NCIMB 10081 / Henssen B9)</name>
    <dbReference type="NCBI Taxonomy" id="471852"/>
    <lineage>
        <taxon>Bacteria</taxon>
        <taxon>Bacillati</taxon>
        <taxon>Actinomycetota</taxon>
        <taxon>Actinomycetes</taxon>
        <taxon>Streptosporangiales</taxon>
        <taxon>Thermomonosporaceae</taxon>
        <taxon>Thermomonospora</taxon>
    </lineage>
</organism>
<evidence type="ECO:0000259" key="2">
    <source>
        <dbReference type="Pfam" id="PF00156"/>
    </source>
</evidence>
<dbReference type="SUPFAM" id="SSF53271">
    <property type="entry name" value="PRTase-like"/>
    <property type="match status" value="1"/>
</dbReference>
<keyword evidence="3" id="KW-0808">Transferase</keyword>
<accession>D1AF25</accession>
<dbReference type="Pfam" id="PF00156">
    <property type="entry name" value="Pribosyltran"/>
    <property type="match status" value="1"/>
</dbReference>
<evidence type="ECO:0000313" key="3">
    <source>
        <dbReference type="EMBL" id="ACY99569.1"/>
    </source>
</evidence>
<evidence type="ECO:0000313" key="4">
    <source>
        <dbReference type="Proteomes" id="UP000001918"/>
    </source>
</evidence>
<sequence length="244" mass="25331">MATFVTRFLAGFLADLLDLVLPQHCAGCGAAVLRAGSSPRGLGPLCPVCRAALTGPPRRAGPAGMPFASWSVADYEGPVRAMLNAYKEAGRVSLADPLGEALARAVRAVVDAGCPRPRPQVLVVPVPSAPRAVRRRGHDPVRGLAEVAVRRLRAEGVPVCCRPVLRQARAVADQAGLNAAARAANLSGALRVASARRVQGRWVVVVDDVVTSGATLAEAVRALRESGARLVGAATVAVTARRRP</sequence>
<keyword evidence="3" id="KW-0328">Glycosyltransferase</keyword>
<dbReference type="Proteomes" id="UP000001918">
    <property type="component" value="Chromosome"/>
</dbReference>